<organism evidence="1 2">
    <name type="scientific">Flavobacterium difficile</name>
    <dbReference type="NCBI Taxonomy" id="2709659"/>
    <lineage>
        <taxon>Bacteria</taxon>
        <taxon>Pseudomonadati</taxon>
        <taxon>Bacteroidota</taxon>
        <taxon>Flavobacteriia</taxon>
        <taxon>Flavobacteriales</taxon>
        <taxon>Flavobacteriaceae</taxon>
        <taxon>Flavobacterium</taxon>
    </lineage>
</organism>
<reference evidence="1 2" key="1">
    <citation type="submission" date="2020-02" db="EMBL/GenBank/DDBJ databases">
        <authorList>
            <person name="Chen W.-M."/>
        </authorList>
    </citation>
    <scope>NUCLEOTIDE SEQUENCE [LARGE SCALE GENOMIC DNA]</scope>
    <source>
        <strain evidence="1 2">KDG-16</strain>
    </source>
</reference>
<evidence type="ECO:0000313" key="2">
    <source>
        <dbReference type="Proteomes" id="UP000800984"/>
    </source>
</evidence>
<dbReference type="RefSeq" id="WP_166077975.1">
    <property type="nucleotide sequence ID" value="NZ_JAAJBT010000008.1"/>
</dbReference>
<gene>
    <name evidence="1" type="ORF">G4D72_12055</name>
</gene>
<name>A0ABX0I9L1_9FLAO</name>
<proteinExistence type="predicted"/>
<evidence type="ECO:0000313" key="1">
    <source>
        <dbReference type="EMBL" id="NHM02840.1"/>
    </source>
</evidence>
<sequence length="315" mass="38529">MIENNQFRSSQPRQAPERYQQFLKNKMKKTILILLLCFINYVSFSQQKRNYKIYQFAENDSTNGHISKIVKFNDRNLIIYEETIDFKFSRLSAITDYIENNYYRDSLLIKTETSHRNSVKKQIIELDYNNKNYLEKTIVKSFEKRLKKQKNHEDCLLDDEDFEKNPSWETILEEKLIYNSKGQKIESIVDEKEYNRQKRYLYFYNYDGLLTKIKLFQNDELIWEEFRECFEKGNYDYIRLWKNEYTFSDICSSIGKIRFVYDENNRLIEMTEPDETGIRGDVKTKNYYNQNNELIKQERYNTENELEITHLYLYE</sequence>
<keyword evidence="2" id="KW-1185">Reference proteome</keyword>
<comment type="caution">
    <text evidence="1">The sequence shown here is derived from an EMBL/GenBank/DDBJ whole genome shotgun (WGS) entry which is preliminary data.</text>
</comment>
<protein>
    <submittedName>
        <fullName evidence="1">Uncharacterized protein</fullName>
    </submittedName>
</protein>
<dbReference type="Proteomes" id="UP000800984">
    <property type="component" value="Unassembled WGS sequence"/>
</dbReference>
<accession>A0ABX0I9L1</accession>
<dbReference type="EMBL" id="JAAJBT010000008">
    <property type="protein sequence ID" value="NHM02840.1"/>
    <property type="molecule type" value="Genomic_DNA"/>
</dbReference>